<dbReference type="PROSITE" id="PS51900">
    <property type="entry name" value="CB"/>
    <property type="match status" value="1"/>
</dbReference>
<dbReference type="InterPro" id="IPR052925">
    <property type="entry name" value="Phage_Integrase-like_Recomb"/>
</dbReference>
<proteinExistence type="predicted"/>
<sequence>MDRSTNEIAVASHAGGEVARTTDVDHTISTETARRIAAAIPPNTVRAYAADRAAFRRWCALVGRTPLPATAATAAEYATFLVEGGALQENGERKGPAAPRTVERALSAIRTEHRENGFPNQPDLIGARHVINGHRFDRTTKGIRDRQAAALSVSDLRAMVDTCDPETLAGARDRALIVLGFSMMVRRSELVALNTVGDLRETPDGVEVLVRWSKTDQEAVGELVAVHYGSHPQTCPVRLLRAWRQRLADVRPGEGPLWMPIDKQDRLPHMPGYSGKRGTGRLSGKAVGIILRDAARKAGVSSEALSAHSLRVGGATAAYEAGNDLLAISRRGRWKDGSPVLLRYIREVDKWKVNPMSGVL</sequence>
<dbReference type="InterPro" id="IPR013762">
    <property type="entry name" value="Integrase-like_cat_sf"/>
</dbReference>
<dbReference type="SUPFAM" id="SSF47823">
    <property type="entry name" value="lambda integrase-like, N-terminal domain"/>
    <property type="match status" value="1"/>
</dbReference>
<keyword evidence="1 3" id="KW-0238">DNA-binding</keyword>
<dbReference type="InterPro" id="IPR010998">
    <property type="entry name" value="Integrase_recombinase_N"/>
</dbReference>
<evidence type="ECO:0000313" key="7">
    <source>
        <dbReference type="Proteomes" id="UP001501676"/>
    </source>
</evidence>
<dbReference type="InterPro" id="IPR002104">
    <property type="entry name" value="Integrase_catalytic"/>
</dbReference>
<dbReference type="EMBL" id="BAAAYN010000040">
    <property type="protein sequence ID" value="GAA3393018.1"/>
    <property type="molecule type" value="Genomic_DNA"/>
</dbReference>
<comment type="caution">
    <text evidence="6">The sequence shown here is derived from an EMBL/GenBank/DDBJ whole genome shotgun (WGS) entry which is preliminary data.</text>
</comment>
<keyword evidence="2" id="KW-0233">DNA recombination</keyword>
<name>A0ABP6T5W0_9ACTN</name>
<evidence type="ECO:0000256" key="3">
    <source>
        <dbReference type="PROSITE-ProRule" id="PRU01248"/>
    </source>
</evidence>
<keyword evidence="7" id="KW-1185">Reference proteome</keyword>
<dbReference type="PANTHER" id="PTHR34605:SF4">
    <property type="entry name" value="DNA ADENINE METHYLTRANSFERASE"/>
    <property type="match status" value="1"/>
</dbReference>
<dbReference type="Gene3D" id="1.10.443.10">
    <property type="entry name" value="Intergrase catalytic core"/>
    <property type="match status" value="1"/>
</dbReference>
<dbReference type="PROSITE" id="PS51898">
    <property type="entry name" value="TYR_RECOMBINASE"/>
    <property type="match status" value="1"/>
</dbReference>
<dbReference type="Proteomes" id="UP001501676">
    <property type="component" value="Unassembled WGS sequence"/>
</dbReference>
<dbReference type="SUPFAM" id="SSF56349">
    <property type="entry name" value="DNA breaking-rejoining enzymes"/>
    <property type="match status" value="1"/>
</dbReference>
<evidence type="ECO:0000256" key="1">
    <source>
        <dbReference type="ARBA" id="ARBA00023125"/>
    </source>
</evidence>
<dbReference type="PANTHER" id="PTHR34605">
    <property type="entry name" value="PHAGE_INTEGRASE DOMAIN-CONTAINING PROTEIN"/>
    <property type="match status" value="1"/>
</dbReference>
<feature type="domain" description="Tyr recombinase" evidence="4">
    <location>
        <begin position="146"/>
        <end position="357"/>
    </location>
</feature>
<feature type="domain" description="Core-binding (CB)" evidence="5">
    <location>
        <begin position="31"/>
        <end position="117"/>
    </location>
</feature>
<gene>
    <name evidence="6" type="ORF">GCM10020369_56920</name>
</gene>
<dbReference type="Gene3D" id="1.10.150.130">
    <property type="match status" value="1"/>
</dbReference>
<protein>
    <submittedName>
        <fullName evidence="6">Site-specific integrase</fullName>
    </submittedName>
</protein>
<evidence type="ECO:0000259" key="5">
    <source>
        <dbReference type="PROSITE" id="PS51900"/>
    </source>
</evidence>
<accession>A0ABP6T5W0</accession>
<dbReference type="RefSeq" id="WP_345731308.1">
    <property type="nucleotide sequence ID" value="NZ_BAAAYN010000040.1"/>
</dbReference>
<evidence type="ECO:0000256" key="2">
    <source>
        <dbReference type="ARBA" id="ARBA00023172"/>
    </source>
</evidence>
<evidence type="ECO:0000313" key="6">
    <source>
        <dbReference type="EMBL" id="GAA3393018.1"/>
    </source>
</evidence>
<organism evidence="6 7">
    <name type="scientific">Cryptosporangium minutisporangium</name>
    <dbReference type="NCBI Taxonomy" id="113569"/>
    <lineage>
        <taxon>Bacteria</taxon>
        <taxon>Bacillati</taxon>
        <taxon>Actinomycetota</taxon>
        <taxon>Actinomycetes</taxon>
        <taxon>Cryptosporangiales</taxon>
        <taxon>Cryptosporangiaceae</taxon>
        <taxon>Cryptosporangium</taxon>
    </lineage>
</organism>
<dbReference type="CDD" id="cd00799">
    <property type="entry name" value="INT_Cre_C"/>
    <property type="match status" value="1"/>
</dbReference>
<dbReference type="InterPro" id="IPR011010">
    <property type="entry name" value="DNA_brk_join_enz"/>
</dbReference>
<evidence type="ECO:0000259" key="4">
    <source>
        <dbReference type="PROSITE" id="PS51898"/>
    </source>
</evidence>
<dbReference type="InterPro" id="IPR044068">
    <property type="entry name" value="CB"/>
</dbReference>
<reference evidence="7" key="1">
    <citation type="journal article" date="2019" name="Int. J. Syst. Evol. Microbiol.">
        <title>The Global Catalogue of Microorganisms (GCM) 10K type strain sequencing project: providing services to taxonomists for standard genome sequencing and annotation.</title>
        <authorList>
            <consortium name="The Broad Institute Genomics Platform"/>
            <consortium name="The Broad Institute Genome Sequencing Center for Infectious Disease"/>
            <person name="Wu L."/>
            <person name="Ma J."/>
        </authorList>
    </citation>
    <scope>NUCLEOTIDE SEQUENCE [LARGE SCALE GENOMIC DNA]</scope>
    <source>
        <strain evidence="7">JCM 9458</strain>
    </source>
</reference>